<dbReference type="Gene3D" id="3.30.390.110">
    <property type="match status" value="1"/>
</dbReference>
<dbReference type="Pfam" id="PF01778">
    <property type="entry name" value="Ribosomal_L28e"/>
    <property type="match status" value="1"/>
</dbReference>
<evidence type="ECO:0000313" key="6">
    <source>
        <dbReference type="EMBL" id="NDV39008.1"/>
    </source>
</evidence>
<keyword evidence="3" id="KW-0687">Ribonucleoprotein</keyword>
<dbReference type="InterPro" id="IPR002672">
    <property type="entry name" value="Ribosomal_eL28"/>
</dbReference>
<protein>
    <recommendedName>
        <fullName evidence="5">Ribosomal eL28/Mak16 domain-containing protein</fullName>
    </recommendedName>
</protein>
<evidence type="ECO:0000256" key="1">
    <source>
        <dbReference type="ARBA" id="ARBA00007926"/>
    </source>
</evidence>
<feature type="compositionally biased region" description="Basic residues" evidence="4">
    <location>
        <begin position="129"/>
        <end position="141"/>
    </location>
</feature>
<feature type="domain" description="Ribosomal eL28/Mak16" evidence="5">
    <location>
        <begin position="8"/>
        <end position="119"/>
    </location>
</feature>
<proteinExistence type="inferred from homology"/>
<accession>A0A6B2LQM3</accession>
<organism evidence="6">
    <name type="scientific">Arcella intermedia</name>
    <dbReference type="NCBI Taxonomy" id="1963864"/>
    <lineage>
        <taxon>Eukaryota</taxon>
        <taxon>Amoebozoa</taxon>
        <taxon>Tubulinea</taxon>
        <taxon>Elardia</taxon>
        <taxon>Arcellinida</taxon>
        <taxon>Sphaerothecina</taxon>
        <taxon>Arcellidae</taxon>
        <taxon>Arcella</taxon>
    </lineage>
</organism>
<dbReference type="GO" id="GO:0003735">
    <property type="term" value="F:structural constituent of ribosome"/>
    <property type="evidence" value="ECO:0007669"/>
    <property type="project" value="InterPro"/>
</dbReference>
<dbReference type="InterPro" id="IPR029004">
    <property type="entry name" value="Ribosomal_eL28/Mak16"/>
</dbReference>
<evidence type="ECO:0000259" key="5">
    <source>
        <dbReference type="Pfam" id="PF01778"/>
    </source>
</evidence>
<name>A0A6B2LQM3_9EUKA</name>
<dbReference type="AlphaFoldDB" id="A0A6B2LQM3"/>
<comment type="similarity">
    <text evidence="1">Belongs to the eukaryotic ribosomal protein eL28 family.</text>
</comment>
<dbReference type="PANTHER" id="PTHR10544">
    <property type="entry name" value="60S RIBOSOMAL PROTEIN L28"/>
    <property type="match status" value="1"/>
</dbReference>
<feature type="region of interest" description="Disordered" evidence="4">
    <location>
        <begin position="118"/>
        <end position="141"/>
    </location>
</feature>
<evidence type="ECO:0000256" key="3">
    <source>
        <dbReference type="ARBA" id="ARBA00023274"/>
    </source>
</evidence>
<evidence type="ECO:0000256" key="4">
    <source>
        <dbReference type="SAM" id="MobiDB-lite"/>
    </source>
</evidence>
<sequence length="141" mass="15873">MAHSPEILWKVVSEHNAFLVKRGRLAFSREKFNLKNENSFRSSGLVQSAGVDIRPAAKGVLLSIRSKKAARSRNPKKTTSTTVTLKKDVRRGARAIRKVTSAIRPDLVQDALARYTRVRTTQGPTKTIEKRHKKANKVQKK</sequence>
<dbReference type="GO" id="GO:1990904">
    <property type="term" value="C:ribonucleoprotein complex"/>
    <property type="evidence" value="ECO:0007669"/>
    <property type="project" value="UniProtKB-KW"/>
</dbReference>
<dbReference type="EMBL" id="GIBP01010039">
    <property type="protein sequence ID" value="NDV39008.1"/>
    <property type="molecule type" value="Transcribed_RNA"/>
</dbReference>
<dbReference type="GO" id="GO:0005840">
    <property type="term" value="C:ribosome"/>
    <property type="evidence" value="ECO:0007669"/>
    <property type="project" value="UniProtKB-KW"/>
</dbReference>
<dbReference type="GO" id="GO:0006412">
    <property type="term" value="P:translation"/>
    <property type="evidence" value="ECO:0007669"/>
    <property type="project" value="InterPro"/>
</dbReference>
<keyword evidence="2" id="KW-0689">Ribosomal protein</keyword>
<evidence type="ECO:0000256" key="2">
    <source>
        <dbReference type="ARBA" id="ARBA00022980"/>
    </source>
</evidence>
<reference evidence="6" key="1">
    <citation type="journal article" date="2020" name="J. Eukaryot. Microbiol.">
        <title>De novo Sequencing, Assembly and Annotation of the Transcriptome for the Free-Living Testate Amoeba Arcella intermedia.</title>
        <authorList>
            <person name="Ribeiro G.M."/>
            <person name="Porfirio-Sousa A.L."/>
            <person name="Maurer-Alcala X.X."/>
            <person name="Katz L.A."/>
            <person name="Lahr D.J.G."/>
        </authorList>
    </citation>
    <scope>NUCLEOTIDE SEQUENCE</scope>
</reference>